<feature type="domain" description="Sec39" evidence="5">
    <location>
        <begin position="637"/>
        <end position="866"/>
    </location>
</feature>
<dbReference type="GO" id="GO:0000149">
    <property type="term" value="F:SNARE binding"/>
    <property type="evidence" value="ECO:0007669"/>
    <property type="project" value="TreeGrafter"/>
</dbReference>
<dbReference type="PANTHER" id="PTHR15922">
    <property type="entry name" value="NEUROBLASTOMA-AMPLIFIED SEQUENCE"/>
    <property type="match status" value="1"/>
</dbReference>
<dbReference type="Pfam" id="PF08314">
    <property type="entry name" value="Sec39"/>
    <property type="match status" value="1"/>
</dbReference>
<protein>
    <submittedName>
        <fullName evidence="7">Neuroblastoma-amplified sequence</fullName>
    </submittedName>
</protein>
<keyword evidence="3" id="KW-0256">Endoplasmic reticulum</keyword>
<proteinExistence type="predicted"/>
<dbReference type="InterPro" id="IPR029145">
    <property type="entry name" value="NBAS_N"/>
</dbReference>
<dbReference type="InterPro" id="IPR013244">
    <property type="entry name" value="Sec39_domain"/>
</dbReference>
<dbReference type="Pfam" id="PF15492">
    <property type="entry name" value="Nbas_N"/>
    <property type="match status" value="1"/>
</dbReference>
<gene>
    <name evidence="7" type="primary">NBAS</name>
    <name evidence="7" type="ORF">CM83_59521</name>
</gene>
<dbReference type="EMBL" id="GBHO01021393">
    <property type="protein sequence ID" value="JAG22211.1"/>
    <property type="molecule type" value="Transcribed_RNA"/>
</dbReference>
<evidence type="ECO:0000259" key="6">
    <source>
        <dbReference type="Pfam" id="PF15492"/>
    </source>
</evidence>
<evidence type="ECO:0000256" key="3">
    <source>
        <dbReference type="ARBA" id="ARBA00022824"/>
    </source>
</evidence>
<reference evidence="7" key="1">
    <citation type="journal article" date="2014" name="PLoS ONE">
        <title>Transcriptome-Based Identification of ABC Transporters in the Western Tarnished Plant Bug Lygus hesperus.</title>
        <authorList>
            <person name="Hull J.J."/>
            <person name="Chaney K."/>
            <person name="Geib S.M."/>
            <person name="Fabrick J.A."/>
            <person name="Brent C.S."/>
            <person name="Walsh D."/>
            <person name="Lavine L.C."/>
        </authorList>
    </citation>
    <scope>NUCLEOTIDE SEQUENCE</scope>
</reference>
<dbReference type="PANTHER" id="PTHR15922:SF2">
    <property type="entry name" value="NBAS SUBUNIT OF NRZ TETHERING COMPLEX"/>
    <property type="match status" value="1"/>
</dbReference>
<evidence type="ECO:0000256" key="2">
    <source>
        <dbReference type="ARBA" id="ARBA00022448"/>
    </source>
</evidence>
<keyword evidence="4" id="KW-0653">Protein transport</keyword>
<dbReference type="GO" id="GO:0006890">
    <property type="term" value="P:retrograde vesicle-mediated transport, Golgi to endoplasmic reticulum"/>
    <property type="evidence" value="ECO:0007669"/>
    <property type="project" value="InterPro"/>
</dbReference>
<dbReference type="GO" id="GO:0070939">
    <property type="term" value="C:Dsl1/NZR complex"/>
    <property type="evidence" value="ECO:0007669"/>
    <property type="project" value="TreeGrafter"/>
</dbReference>
<evidence type="ECO:0000256" key="1">
    <source>
        <dbReference type="ARBA" id="ARBA00004240"/>
    </source>
</evidence>
<evidence type="ECO:0000256" key="4">
    <source>
        <dbReference type="ARBA" id="ARBA00022927"/>
    </source>
</evidence>
<sequence>MSTVLNDEVPILYELLVYEEWLQDPEPLKPPSSPVSSLSASCQKCLSYLRHAEWPSGELTNALSPLIPWQIALSPNGLMVAILQEALLEVRTHEDDFTSTVGKAALSKDVFPQLRLLKWHPENDKIAVSSSTGIVTIFDAFCNHLYTIVPLSDQEMQNYPRNFFVAGIEFIESENPKKIDLIIVVYSNGLIKTFTLSDRDILRESHRVQLNIDQISCAIYNKHFNILLLASQPQPTTTYFQDSCFSAGLSAWRMISEYPFYKMLFPSEEESKMLHAGGKLWKLFSFSKLQGVAVKLSVSQNNQFLASLHACNTIIIWLIPSLRMYRKWCVDETEASGQDVALKVDKAPVDIGWRQDEKLIVSRKDGSISVHHIETFEVCYGSGSELLSGYPRITSTEHFPGFVTLECDSILLSPSPEDSMYEAEKSIFDTSSEMIQNTIYYITDLETFQPKKKSVKVIQKVYRMIGVKSTTPEELFWRKLDSDEYTGALELAEEFGLNSDEVYKKLWRTSAVSSFSISDNLSKIRNKSWVLNECTERVPESFSGAEELFKFGFNETCLSNTFDKKYSSPKNLISDPSFSCDSLDELQKEKIITRVILLNYADKLRAYKEILGGNPDIDRTYDMVQYDRFRKLPIVESAIYFARQCNIKAVEVILKYYTADLTPHLFYILENIPEICDPSDYSYLLPKCDAEGHPAYWEVTNSLTDDWSRHDIFRRIIPPSVEIVSINKLPPALCVNGPMLSKWYRERALAIEFRSKLLHNAQSLIRLGIERNIKGLEELNSNFKTLECMIYELELDVDTHAFLHMTDLEKSVAMMDKTAPEDFTYKMLKYFVPFLNRHGLKNEERYQLYFDFLIYTSQENLKSSLSFIGYVLDENYDLIGGPEEIAPLIVECIYNYSKLDLVLETIEVIDNCVAWITNLPKDSRDHRNLLTSLKILRDETLAAQIATTHGISTTVNSIHRLKSGEDKPKRILQQMTTSIVKEYFKSKSISKVTSGFKDILSVQEVCFNNVGLEDCYEMYASSLLNSGSLPLIELSNSVICSKKEVESSCFLSFDHSIKLVLHAAERYFDTSESVEDEAMSFAKACLFLIKDDHVDINTEIDLIQGLRYLNEIGVHLIPIQVRQSEDRMKLLHLCFDKNRQLYKKSHFVYKLGAKLRVCGDDMLLRHNMITEKLAKVSLSDGAISFCSEFCSDLIVNNYSEGWKVVFELLKTRKLADQSLVKAFWSFCAIHAPSRFLNDLVSVRNSISLAATIPPNEGIVQTVGTPVSLVNTPDSDNWEDYQLASSDSSHKLDEASDAEPTPTYCGPFFYSDNCDSSEYAVAKKQILKNPIFQILHVTSEESLFPFVEAHNFCIDPWIVDTKLIELAARYLNKDTLTALGFLLNTSNPLSCEDFFDKLPQGAFAQELAVYYYATCSLRDTSSHTLSPPYEVVYDELTLDRSEFRSSIAKYAKKHESLLQAKSLKEENCGVNYERFMEDESYKTDTIYGLAMSPDKLGISFELARKNGIPLWEIAMTHIKSLFFDDNVDLLIKTSSENIEMAMVLESHTNVISNRLQSLFDIIDGTDYKKLTNFFKIIQCLNVELNINDLTAKEHMKLLKKVESTVSGLNYKDLVSKKKDLLSLLKPYLVQSETVGNCVKFAKSVPKSLKVDFSTSSLYYEFSLHQFHTLCLGCTSLKQCASNFETIYPSLAKLNQKELLEFVQSSICGEEVVAKLDYVTRRQLLNSLLQWCQGANDMRSTFESLAQYIQDKLERLNVIWNDDEEDVLSNVSLKKYLCEVESYDPTDDFRDTNHFKCILDRARRDPGLSRVAQRVLKRVVNALEPLSGLEESHDSSFSEDDDKVAVRLETLNPESTSQKGIDNLDAIRTFCEKFVADHPETTITSFDYETLADTGITSAMFKYMFSTECFEENDSSEARCSIDDVHFSKYEVARAIFDSDIPPIVFQKLAETVEEQLAAGLDSDCIDTVFLVWLCLSCEQLNLHDQGGRFLNEHFLAKQLVHFVGNHPECAEKIVPSLITTTQFANVASSLLGEGNTQTVRRLIEVLQSTGMSAEAGALRMSASRVPAFLRTFGSSLWFKERRTSE</sequence>
<reference evidence="7" key="2">
    <citation type="submission" date="2014-07" db="EMBL/GenBank/DDBJ databases">
        <authorList>
            <person name="Hull J."/>
        </authorList>
    </citation>
    <scope>NUCLEOTIDE SEQUENCE</scope>
</reference>
<dbReference type="SUPFAM" id="SSF50978">
    <property type="entry name" value="WD40 repeat-like"/>
    <property type="match status" value="1"/>
</dbReference>
<accession>A0A0A9XRG0</accession>
<name>A0A0A9XRG0_LYGHE</name>
<evidence type="ECO:0000313" key="7">
    <source>
        <dbReference type="EMBL" id="JAG22211.1"/>
    </source>
</evidence>
<comment type="subcellular location">
    <subcellularLocation>
        <location evidence="1">Endoplasmic reticulum</location>
    </subcellularLocation>
</comment>
<keyword evidence="2" id="KW-0813">Transport</keyword>
<dbReference type="GO" id="GO:0015031">
    <property type="term" value="P:protein transport"/>
    <property type="evidence" value="ECO:0007669"/>
    <property type="project" value="UniProtKB-KW"/>
</dbReference>
<evidence type="ECO:0000259" key="5">
    <source>
        <dbReference type="Pfam" id="PF08314"/>
    </source>
</evidence>
<dbReference type="InterPro" id="IPR036322">
    <property type="entry name" value="WD40_repeat_dom_sf"/>
</dbReference>
<organism evidence="7">
    <name type="scientific">Lygus hesperus</name>
    <name type="common">Western plant bug</name>
    <dbReference type="NCBI Taxonomy" id="30085"/>
    <lineage>
        <taxon>Eukaryota</taxon>
        <taxon>Metazoa</taxon>
        <taxon>Ecdysozoa</taxon>
        <taxon>Arthropoda</taxon>
        <taxon>Hexapoda</taxon>
        <taxon>Insecta</taxon>
        <taxon>Pterygota</taxon>
        <taxon>Neoptera</taxon>
        <taxon>Paraneoptera</taxon>
        <taxon>Hemiptera</taxon>
        <taxon>Heteroptera</taxon>
        <taxon>Panheteroptera</taxon>
        <taxon>Cimicomorpha</taxon>
        <taxon>Miridae</taxon>
        <taxon>Mirini</taxon>
        <taxon>Lygus</taxon>
    </lineage>
</organism>
<feature type="domain" description="Neuroblastoma-amplified sequence N-terminal" evidence="6">
    <location>
        <begin position="69"/>
        <end position="333"/>
    </location>
</feature>